<dbReference type="PANTHER" id="PTHR48081:SF6">
    <property type="entry name" value="PEPTIDASE S9 PROLYL OLIGOPEPTIDASE CATALYTIC DOMAIN-CONTAINING PROTEIN"/>
    <property type="match status" value="1"/>
</dbReference>
<protein>
    <submittedName>
        <fullName evidence="3">Alpha/beta hydrolase</fullName>
    </submittedName>
</protein>
<dbReference type="EMBL" id="JAAYSM010000296">
    <property type="protein sequence ID" value="NLJ18914.1"/>
    <property type="molecule type" value="Genomic_DNA"/>
</dbReference>
<evidence type="ECO:0000313" key="4">
    <source>
        <dbReference type="Proteomes" id="UP000541058"/>
    </source>
</evidence>
<evidence type="ECO:0000259" key="2">
    <source>
        <dbReference type="Pfam" id="PF20434"/>
    </source>
</evidence>
<comment type="caution">
    <text evidence="3">The sequence shown here is derived from an EMBL/GenBank/DDBJ whole genome shotgun (WGS) entry which is preliminary data.</text>
</comment>
<organism evidence="3 4">
    <name type="scientific">Globicatella sulfidifaciens</name>
    <dbReference type="NCBI Taxonomy" id="136093"/>
    <lineage>
        <taxon>Bacteria</taxon>
        <taxon>Bacillati</taxon>
        <taxon>Bacillota</taxon>
        <taxon>Bacilli</taxon>
        <taxon>Lactobacillales</taxon>
        <taxon>Aerococcaceae</taxon>
        <taxon>Globicatella</taxon>
    </lineage>
</organism>
<evidence type="ECO:0000256" key="1">
    <source>
        <dbReference type="ARBA" id="ARBA00022801"/>
    </source>
</evidence>
<gene>
    <name evidence="3" type="ORF">GX355_08630</name>
</gene>
<name>A0A7X8H0J5_9LACT</name>
<dbReference type="Proteomes" id="UP000541058">
    <property type="component" value="Unassembled WGS sequence"/>
</dbReference>
<feature type="domain" description="BD-FAE-like" evidence="2">
    <location>
        <begin position="32"/>
        <end position="127"/>
    </location>
</feature>
<keyword evidence="1 3" id="KW-0378">Hydrolase</keyword>
<proteinExistence type="predicted"/>
<dbReference type="InterPro" id="IPR050300">
    <property type="entry name" value="GDXG_lipolytic_enzyme"/>
</dbReference>
<dbReference type="Gene3D" id="3.40.50.1820">
    <property type="entry name" value="alpha/beta hydrolase"/>
    <property type="match status" value="1"/>
</dbReference>
<dbReference type="RefSeq" id="WP_276649231.1">
    <property type="nucleotide sequence ID" value="NZ_JAAYSM010000296.1"/>
</dbReference>
<evidence type="ECO:0000313" key="3">
    <source>
        <dbReference type="EMBL" id="NLJ18914.1"/>
    </source>
</evidence>
<dbReference type="InterPro" id="IPR029058">
    <property type="entry name" value="AB_hydrolase_fold"/>
</dbReference>
<accession>A0A7X8H0J5</accession>
<reference evidence="3 4" key="1">
    <citation type="journal article" date="2020" name="Biotechnol. Biofuels">
        <title>New insights from the biogas microbiome by comprehensive genome-resolved metagenomics of nearly 1600 species originating from multiple anaerobic digesters.</title>
        <authorList>
            <person name="Campanaro S."/>
            <person name="Treu L."/>
            <person name="Rodriguez-R L.M."/>
            <person name="Kovalovszki A."/>
            <person name="Ziels R.M."/>
            <person name="Maus I."/>
            <person name="Zhu X."/>
            <person name="Kougias P.G."/>
            <person name="Basile A."/>
            <person name="Luo G."/>
            <person name="Schluter A."/>
            <person name="Konstantinidis K.T."/>
            <person name="Angelidaki I."/>
        </authorList>
    </citation>
    <scope>NUCLEOTIDE SEQUENCE [LARGE SCALE GENOMIC DNA]</scope>
    <source>
        <strain evidence="3">AS23ysBPME_34</strain>
    </source>
</reference>
<sequence length="343" mass="38322">MRIEKITLNSERNVELTAFIQKVGGEFNKLTKRPGILILPGGGYRMCSDREAEPVALAYAKAGYQAFVLRYSVGEHGAWPNPLTDYEQAITLIRKSSDKWHVYEDKIAVIGFSAGGHLAACAATMSEYRPNACLLGYAVLSQESSEMCQPGMPNPTDHVDQDMCPTFMFGTRNDHIVPIQDSIEFQAALINENISFESHIYAYGIHGFSTGESSIAIGELTDRALNWVPDSIGWLTDVFGEFLDGEMSKPKLQVKVNGNLEPFLSVDCTIAHLKQQGKKVQELIDSLFDNLAELVDQDKKKLIDSNPFLDKLPLRDYLRSLEVNTTFIDIIDADLNRIQNQCY</sequence>
<dbReference type="PANTHER" id="PTHR48081">
    <property type="entry name" value="AB HYDROLASE SUPERFAMILY PROTEIN C4A8.06C"/>
    <property type="match status" value="1"/>
</dbReference>
<dbReference type="InterPro" id="IPR049492">
    <property type="entry name" value="BD-FAE-like_dom"/>
</dbReference>
<dbReference type="SUPFAM" id="SSF53474">
    <property type="entry name" value="alpha/beta-Hydrolases"/>
    <property type="match status" value="1"/>
</dbReference>
<dbReference type="AlphaFoldDB" id="A0A7X8H0J5"/>
<dbReference type="Pfam" id="PF20434">
    <property type="entry name" value="BD-FAE"/>
    <property type="match status" value="1"/>
</dbReference>
<dbReference type="GO" id="GO:0016787">
    <property type="term" value="F:hydrolase activity"/>
    <property type="evidence" value="ECO:0007669"/>
    <property type="project" value="UniProtKB-KW"/>
</dbReference>